<evidence type="ECO:0000313" key="3">
    <source>
        <dbReference type="Proteomes" id="UP000789941"/>
    </source>
</evidence>
<organism evidence="2 3">
    <name type="scientific">Candidatus Bilamarchaeum dharawalense</name>
    <dbReference type="NCBI Taxonomy" id="2885759"/>
    <lineage>
        <taxon>Archaea</taxon>
        <taxon>Candidatus Micrarchaeota</taxon>
        <taxon>Candidatus Micrarchaeia</taxon>
        <taxon>Candidatus Anstonellales</taxon>
        <taxon>Candidatus Bilamarchaeaceae</taxon>
        <taxon>Candidatus Bilamarchaeum</taxon>
    </lineage>
</organism>
<dbReference type="AlphaFoldDB" id="A0A5E4LMZ1"/>
<dbReference type="GO" id="GO:0072344">
    <property type="term" value="P:rescue of stalled ribosome"/>
    <property type="evidence" value="ECO:0007669"/>
    <property type="project" value="TreeGrafter"/>
</dbReference>
<dbReference type="Proteomes" id="UP000789941">
    <property type="component" value="Unassembled WGS sequence"/>
</dbReference>
<reference evidence="2 3" key="1">
    <citation type="submission" date="2019-08" db="EMBL/GenBank/DDBJ databases">
        <authorList>
            <person name="Vazquez-Campos X."/>
        </authorList>
    </citation>
    <scope>NUCLEOTIDE SEQUENCE [LARGE SCALE GENOMIC DNA]</scope>
    <source>
        <strain evidence="2">LFW-283_2</strain>
    </source>
</reference>
<accession>A0A5E4LMZ1</accession>
<dbReference type="Pfam" id="PF05833">
    <property type="entry name" value="NFACT_N"/>
    <property type="match status" value="1"/>
</dbReference>
<dbReference type="PANTHER" id="PTHR15239:SF6">
    <property type="entry name" value="RIBOSOME QUALITY CONTROL COMPLEX SUBUNIT NEMF"/>
    <property type="match status" value="1"/>
</dbReference>
<comment type="caution">
    <text evidence="2">The sequence shown here is derived from an EMBL/GenBank/DDBJ whole genome shotgun (WGS) entry which is preliminary data.</text>
</comment>
<proteinExistence type="predicted"/>
<evidence type="ECO:0000256" key="1">
    <source>
        <dbReference type="SAM" id="Coils"/>
    </source>
</evidence>
<sequence length="329" mass="37999">MRNMTNLEYSFLVAELAPLVTGKHFDRIRKISDGIYRIKIANLEILCELGVRIHLTKYIEPTEQTDKFVEKVAKELDNAKLREIRQVNRDRIILFDFDTAQLVFEMFGDGNAILVKDGVTVVATKYESWTGREIKPNQPYSPPKNVPAEKLELTDKYVIVSLMKLPLGKDYVAEALIRSKIEEKKPGSSLSESERKKLEQELVKIKSEVQPVVFYENQKVIDFGLALFSKYSKFTVQKFKSLGEAADEYFSKVEKPNPKLEKLLSRLEKQQERLQILMEEEKEFKTQGDLVYANYAKIDALLQLAKAGKFDELAKFKLDKKEKSLELVF</sequence>
<protein>
    <recommendedName>
        <fullName evidence="4">Fibronectin-binding domain-containing protein</fullName>
    </recommendedName>
</protein>
<dbReference type="Gene3D" id="2.30.310.10">
    <property type="entry name" value="ibrinogen binding protein from staphylococcus aureus domain"/>
    <property type="match status" value="1"/>
</dbReference>
<feature type="coiled-coil region" evidence="1">
    <location>
        <begin position="257"/>
        <end position="287"/>
    </location>
</feature>
<dbReference type="GO" id="GO:1990112">
    <property type="term" value="C:RQC complex"/>
    <property type="evidence" value="ECO:0007669"/>
    <property type="project" value="TreeGrafter"/>
</dbReference>
<gene>
    <name evidence="2" type="ORF">LFW2832_01235</name>
</gene>
<dbReference type="GO" id="GO:0000049">
    <property type="term" value="F:tRNA binding"/>
    <property type="evidence" value="ECO:0007669"/>
    <property type="project" value="TreeGrafter"/>
</dbReference>
<name>A0A5E4LMZ1_9ARCH</name>
<evidence type="ECO:0000313" key="2">
    <source>
        <dbReference type="EMBL" id="VVC02789.1"/>
    </source>
</evidence>
<dbReference type="InterPro" id="IPR051608">
    <property type="entry name" value="RQC_Subunit_NEMF"/>
</dbReference>
<dbReference type="EMBL" id="CABMJJ010000003">
    <property type="protein sequence ID" value="VVC02789.1"/>
    <property type="molecule type" value="Genomic_DNA"/>
</dbReference>
<dbReference type="GO" id="GO:0043023">
    <property type="term" value="F:ribosomal large subunit binding"/>
    <property type="evidence" value="ECO:0007669"/>
    <property type="project" value="TreeGrafter"/>
</dbReference>
<dbReference type="PANTHER" id="PTHR15239">
    <property type="entry name" value="NUCLEAR EXPORT MEDIATOR FACTOR NEMF"/>
    <property type="match status" value="1"/>
</dbReference>
<keyword evidence="1" id="KW-0175">Coiled coil</keyword>
<evidence type="ECO:0008006" key="4">
    <source>
        <dbReference type="Google" id="ProtNLM"/>
    </source>
</evidence>